<keyword evidence="5 7" id="KW-0472">Membrane</keyword>
<evidence type="ECO:0000256" key="3">
    <source>
        <dbReference type="ARBA" id="ARBA00022692"/>
    </source>
</evidence>
<keyword evidence="4 7" id="KW-1133">Transmembrane helix</keyword>
<evidence type="ECO:0000313" key="9">
    <source>
        <dbReference type="Proteomes" id="UP001652409"/>
    </source>
</evidence>
<organism evidence="8 9">
    <name type="scientific">Blautia ammoniilytica</name>
    <dbReference type="NCBI Taxonomy" id="2981782"/>
    <lineage>
        <taxon>Bacteria</taxon>
        <taxon>Bacillati</taxon>
        <taxon>Bacillota</taxon>
        <taxon>Clostridia</taxon>
        <taxon>Lachnospirales</taxon>
        <taxon>Lachnospiraceae</taxon>
        <taxon>Blautia</taxon>
    </lineage>
</organism>
<dbReference type="EMBL" id="JAOQJL010000010">
    <property type="protein sequence ID" value="MCU6765102.1"/>
    <property type="molecule type" value="Genomic_DNA"/>
</dbReference>
<feature type="compositionally biased region" description="Basic and acidic residues" evidence="6">
    <location>
        <begin position="1"/>
        <end position="10"/>
    </location>
</feature>
<keyword evidence="9" id="KW-1185">Reference proteome</keyword>
<comment type="caution">
    <text evidence="8">The sequence shown here is derived from an EMBL/GenBank/DDBJ whole genome shotgun (WGS) entry which is preliminary data.</text>
</comment>
<evidence type="ECO:0000256" key="7">
    <source>
        <dbReference type="SAM" id="Phobius"/>
    </source>
</evidence>
<keyword evidence="3 7" id="KW-0812">Transmembrane</keyword>
<sequence>MENQDTKTKENSTWSKQSEDDQKEGRCRKGDGKDFRNMSNERVKIQPAVKKETEKVAAGTAIGVILMWVVFGILHVAMPEKVPFDYTVILGGLCGGIVAVLNFFTMGITVQRIVSLENQDAAQRVMRSSYSKRMFLQLVWCIVAITTPYFQFAAGLLPLLFPGAAIKIAGIFGKKKDSSGL</sequence>
<reference evidence="8 9" key="1">
    <citation type="journal article" date="2021" name="ISME Commun">
        <title>Automated analysis of genomic sequences facilitates high-throughput and comprehensive description of bacteria.</title>
        <authorList>
            <person name="Hitch T.C.A."/>
        </authorList>
    </citation>
    <scope>NUCLEOTIDE SEQUENCE [LARGE SCALE GENOMIC DNA]</scope>
    <source>
        <strain evidence="8 9">Sanger_23</strain>
    </source>
</reference>
<protein>
    <submittedName>
        <fullName evidence="8">ATP synthase subunit I</fullName>
    </submittedName>
</protein>
<proteinExistence type="predicted"/>
<dbReference type="Proteomes" id="UP001652409">
    <property type="component" value="Unassembled WGS sequence"/>
</dbReference>
<feature type="transmembrane region" description="Helical" evidence="7">
    <location>
        <begin position="134"/>
        <end position="150"/>
    </location>
</feature>
<name>A0ABT2TSN1_9FIRM</name>
<evidence type="ECO:0000256" key="6">
    <source>
        <dbReference type="SAM" id="MobiDB-lite"/>
    </source>
</evidence>
<evidence type="ECO:0000256" key="2">
    <source>
        <dbReference type="ARBA" id="ARBA00022475"/>
    </source>
</evidence>
<evidence type="ECO:0000313" key="8">
    <source>
        <dbReference type="EMBL" id="MCU6765102.1"/>
    </source>
</evidence>
<dbReference type="RefSeq" id="WP_244093023.1">
    <property type="nucleotide sequence ID" value="NZ_JAOQJL010000010.1"/>
</dbReference>
<comment type="subcellular location">
    <subcellularLocation>
        <location evidence="1">Cell membrane</location>
        <topology evidence="1">Multi-pass membrane protein</topology>
    </subcellularLocation>
</comment>
<dbReference type="InterPro" id="IPR005598">
    <property type="entry name" value="ATP_synth_I"/>
</dbReference>
<gene>
    <name evidence="8" type="ORF">OCV61_06695</name>
</gene>
<dbReference type="Pfam" id="PF03899">
    <property type="entry name" value="ATP-synt_I"/>
    <property type="match status" value="1"/>
</dbReference>
<feature type="compositionally biased region" description="Basic and acidic residues" evidence="6">
    <location>
        <begin position="17"/>
        <end position="36"/>
    </location>
</feature>
<keyword evidence="2" id="KW-1003">Cell membrane</keyword>
<feature type="region of interest" description="Disordered" evidence="6">
    <location>
        <begin position="1"/>
        <end position="36"/>
    </location>
</feature>
<feature type="transmembrane region" description="Helical" evidence="7">
    <location>
        <begin position="89"/>
        <end position="114"/>
    </location>
</feature>
<evidence type="ECO:0000256" key="1">
    <source>
        <dbReference type="ARBA" id="ARBA00004651"/>
    </source>
</evidence>
<accession>A0ABT2TSN1</accession>
<evidence type="ECO:0000256" key="4">
    <source>
        <dbReference type="ARBA" id="ARBA00022989"/>
    </source>
</evidence>
<evidence type="ECO:0000256" key="5">
    <source>
        <dbReference type="ARBA" id="ARBA00023136"/>
    </source>
</evidence>
<feature type="transmembrane region" description="Helical" evidence="7">
    <location>
        <begin position="56"/>
        <end position="77"/>
    </location>
</feature>